<protein>
    <submittedName>
        <fullName evidence="1">Uncharacterized protein</fullName>
    </submittedName>
</protein>
<dbReference type="Proteomes" id="UP000177785">
    <property type="component" value="Unassembled WGS sequence"/>
</dbReference>
<dbReference type="STRING" id="1802115.A2756_03370"/>
<comment type="caution">
    <text evidence="1">The sequence shown here is derived from an EMBL/GenBank/DDBJ whole genome shotgun (WGS) entry which is preliminary data.</text>
</comment>
<evidence type="ECO:0000313" key="2">
    <source>
        <dbReference type="Proteomes" id="UP000177785"/>
    </source>
</evidence>
<sequence length="574" mass="64465">MRNGIHRLVFLVLLMSVGLAVGIYSVKETVREELLLKNELRDFISLPVSLGGVVYEVENGMVTYAGRKASPFTSVRVLRIAHASVLNRLNPLFGMEGTNPSALKKSVELLETEKADIVALYNERDKKLLEGVLYPTAFLASLARTEEKRQTFIAAPSGEGAFFYYQKLGLTLKEYERYIEQSRSVYERFPDETYAFLGGESSPEKYLLAFAELESAAMGKNAELKKRKACVRRFSANCPSLSAAFQKLRYTAPLAMTPPEDAPPLVMEHKAILDAVHAALDVEFSPKDWSAKTEKVLVRTPAGVCEGRALGDTAFYEVQWEKGALSPDKDMRLTYLNDIYIFDITYENSLYHKLLKEKGSRYLDKSIENFYLCPDVGSRYVEFSTIAALRDLLQDVPLSKAPLGETFKTLEDHIVSAEVIQSENVSAYIATLSNFLTKKGEGVATELLGETWVMRAESILSMYRTQSGYFNAFIPLVTSRNKVIKRTASVGVRPSVSTLLATRNAPLLFLLAYNTSIIGTPPRLLKPTPFNQGKAHLLSYERDFKAWYTPEETLELFIHSKRTTLQMDKEGMEK</sequence>
<dbReference type="EMBL" id="MHNL01000009">
    <property type="protein sequence ID" value="OGZ45136.1"/>
    <property type="molecule type" value="Genomic_DNA"/>
</dbReference>
<accession>A0A1G2G4F6</accession>
<reference evidence="1 2" key="1">
    <citation type="journal article" date="2016" name="Nat. Commun.">
        <title>Thousands of microbial genomes shed light on interconnected biogeochemical processes in an aquifer system.</title>
        <authorList>
            <person name="Anantharaman K."/>
            <person name="Brown C.T."/>
            <person name="Hug L.A."/>
            <person name="Sharon I."/>
            <person name="Castelle C.J."/>
            <person name="Probst A.J."/>
            <person name="Thomas B.C."/>
            <person name="Singh A."/>
            <person name="Wilkins M.J."/>
            <person name="Karaoz U."/>
            <person name="Brodie E.L."/>
            <person name="Williams K.H."/>
            <person name="Hubbard S.S."/>
            <person name="Banfield J.F."/>
        </authorList>
    </citation>
    <scope>NUCLEOTIDE SEQUENCE [LARGE SCALE GENOMIC DNA]</scope>
</reference>
<name>A0A1G2G4F6_9BACT</name>
<organism evidence="1 2">
    <name type="scientific">Candidatus Ryanbacteria bacterium RIFCSPHIGHO2_01_FULL_48_27</name>
    <dbReference type="NCBI Taxonomy" id="1802115"/>
    <lineage>
        <taxon>Bacteria</taxon>
        <taxon>Candidatus Ryaniibacteriota</taxon>
    </lineage>
</organism>
<gene>
    <name evidence="1" type="ORF">A2756_03370</name>
</gene>
<evidence type="ECO:0000313" key="1">
    <source>
        <dbReference type="EMBL" id="OGZ45136.1"/>
    </source>
</evidence>
<proteinExistence type="predicted"/>
<dbReference type="AlphaFoldDB" id="A0A1G2G4F6"/>